<evidence type="ECO:0000256" key="12">
    <source>
        <dbReference type="ARBA" id="ARBA00023235"/>
    </source>
</evidence>
<dbReference type="SMART" id="SM00491">
    <property type="entry name" value="HELICc2"/>
    <property type="match status" value="1"/>
</dbReference>
<dbReference type="GO" id="GO:0006281">
    <property type="term" value="P:DNA repair"/>
    <property type="evidence" value="ECO:0007669"/>
    <property type="project" value="UniProtKB-KW"/>
</dbReference>
<evidence type="ECO:0000256" key="4">
    <source>
        <dbReference type="ARBA" id="ARBA00022763"/>
    </source>
</evidence>
<dbReference type="SUPFAM" id="SSF52540">
    <property type="entry name" value="P-loop containing nucleoside triphosphate hydrolases"/>
    <property type="match status" value="2"/>
</dbReference>
<keyword evidence="2" id="KW-0479">Metal-binding</keyword>
<evidence type="ECO:0000256" key="5">
    <source>
        <dbReference type="ARBA" id="ARBA00022801"/>
    </source>
</evidence>
<dbReference type="AlphaFoldDB" id="F8FGY5"/>
<dbReference type="PANTHER" id="PTHR11472">
    <property type="entry name" value="DNA REPAIR DEAD HELICASE RAD3/XP-D SUBFAMILY MEMBER"/>
    <property type="match status" value="1"/>
</dbReference>
<sequence length="785" mass="87991">MFGRFEEKGAGGMPGEVNLSVRTLVEYAYRSGSIESGFRTAASLTEGTKAHKQVQSGYGEEDQKEVHLALSLEHEGVRYVIEGRCDGLLKEGGGMTVDEIKSTSGRLADIREDTYPVHWAQAQCYAYMYARLHGLERMGIRLTYIQVDSGERILFTREAAAAELEAFMEETIARYAPYASMQLQHEEARTASIRALSFPFPSYREGQRNFAGAVYKAIEGEKQLFVRAPTGTGKTISTLFPAVKAMGEGLLSRMFYLTAKTITRTVAEEALALMEGNGLRLKSVTITAKEKVCFKEEVRCTREACEYADGYYDRINGAVLDLLSHETRMSREVIARYAEKHRVCPFEFSLDAAYAADCVICDYNYIFDPRVSLKRTYEEGRRRTALLIDEAHNLVDRAREMFSAELGKSAFLAVQRAYKEVRPAVSEAAKSVNAWFTAYRKGHEGVNCSVLPGLPEELLQQLEQFGSEAEEELGQPSAGAEAEGQQLLLDTYFAAHSFLRIAGLYDPKRHVTYGEWDRRDVRLKLFCIDPSSLLQGMAKGYRSRIYFSATLAPFSYYMEMLGGQADDYAISIPSPFSPGQWEITIYPWSTRYRDRERTKNGIVELIRRLAEQKPGNHLVFFPSYEYMKLIGEELGAGEGELAARLRIQLPGMTEEDRETFLDAFSESGGVIGLAVLGGIFSEGIDLRGDRLTSVVIVGVGLPQVSFERSLIQEHFDRSGEGRRGFDYAYVIPGMNKVLQAGGRLIRTESDRGSLTLIDDRFLQGPFKYLLPKEWAHASVMKSSGR</sequence>
<dbReference type="Gene3D" id="3.90.320.10">
    <property type="match status" value="1"/>
</dbReference>
<keyword evidence="12" id="KW-0413">Isomerase</keyword>
<protein>
    <submittedName>
        <fullName evidence="15">Rtel-1</fullName>
    </submittedName>
</protein>
<keyword evidence="7" id="KW-0067">ATP-binding</keyword>
<dbReference type="RefSeq" id="WP_013921433.1">
    <property type="nucleotide sequence ID" value="NC_015690.1"/>
</dbReference>
<dbReference type="Proteomes" id="UP000006620">
    <property type="component" value="Chromosome"/>
</dbReference>
<dbReference type="EMBL" id="CP002869">
    <property type="protein sequence ID" value="AEI46286.1"/>
    <property type="molecule type" value="Genomic_DNA"/>
</dbReference>
<dbReference type="SMART" id="SM00488">
    <property type="entry name" value="DEXDc2"/>
    <property type="match status" value="1"/>
</dbReference>
<dbReference type="GO" id="GO:0046872">
    <property type="term" value="F:metal ion binding"/>
    <property type="evidence" value="ECO:0007669"/>
    <property type="project" value="UniProtKB-KW"/>
</dbReference>
<dbReference type="InterPro" id="IPR045028">
    <property type="entry name" value="DinG/Rad3-like"/>
</dbReference>
<evidence type="ECO:0000256" key="6">
    <source>
        <dbReference type="ARBA" id="ARBA00022806"/>
    </source>
</evidence>
<keyword evidence="1" id="KW-0004">4Fe-4S</keyword>
<dbReference type="InterPro" id="IPR027417">
    <property type="entry name" value="P-loop_NTPase"/>
</dbReference>
<evidence type="ECO:0000313" key="15">
    <source>
        <dbReference type="EMBL" id="AEI46286.1"/>
    </source>
</evidence>
<evidence type="ECO:0000256" key="1">
    <source>
        <dbReference type="ARBA" id="ARBA00022485"/>
    </source>
</evidence>
<dbReference type="Pfam" id="PF13307">
    <property type="entry name" value="Helicase_C_2"/>
    <property type="match status" value="1"/>
</dbReference>
<dbReference type="InterPro" id="IPR010614">
    <property type="entry name" value="RAD3-like_helicase_DEAD"/>
</dbReference>
<accession>F8FGY5</accession>
<keyword evidence="4" id="KW-0227">DNA damage</keyword>
<name>F8FGY5_PAEMK</name>
<proteinExistence type="inferred from homology"/>
<dbReference type="HOGENOM" id="CLU_006515_7_0_9"/>
<evidence type="ECO:0000256" key="9">
    <source>
        <dbReference type="ARBA" id="ARBA00023014"/>
    </source>
</evidence>
<gene>
    <name evidence="15" type="primary">rtel-1</name>
    <name evidence="15" type="ordered locus">KNP414_07800</name>
</gene>
<keyword evidence="6" id="KW-0347">Helicase</keyword>
<evidence type="ECO:0000256" key="13">
    <source>
        <dbReference type="ARBA" id="ARBA00038058"/>
    </source>
</evidence>
<keyword evidence="8" id="KW-0408">Iron</keyword>
<dbReference type="PATRIC" id="fig|1036673.3.peg.7272"/>
<feature type="domain" description="Helicase ATP-binding" evidence="14">
    <location>
        <begin position="193"/>
        <end position="439"/>
    </location>
</feature>
<keyword evidence="9" id="KW-0411">Iron-sulfur</keyword>
<comment type="similarity">
    <text evidence="13">Belongs to the helicase family. DinG subfamily.</text>
</comment>
<dbReference type="Gene3D" id="1.10.275.40">
    <property type="match status" value="1"/>
</dbReference>
<dbReference type="GO" id="GO:0003678">
    <property type="term" value="F:DNA helicase activity"/>
    <property type="evidence" value="ECO:0007669"/>
    <property type="project" value="InterPro"/>
</dbReference>
<evidence type="ECO:0000256" key="11">
    <source>
        <dbReference type="ARBA" id="ARBA00023204"/>
    </source>
</evidence>
<dbReference type="InterPro" id="IPR042493">
    <property type="entry name" value="XPD_DNA_FeS"/>
</dbReference>
<evidence type="ECO:0000256" key="10">
    <source>
        <dbReference type="ARBA" id="ARBA00023125"/>
    </source>
</evidence>
<dbReference type="InterPro" id="IPR006554">
    <property type="entry name" value="Helicase-like_DEXD_c2"/>
</dbReference>
<keyword evidence="5" id="KW-0378">Hydrolase</keyword>
<evidence type="ECO:0000256" key="2">
    <source>
        <dbReference type="ARBA" id="ARBA00022723"/>
    </source>
</evidence>
<dbReference type="GO" id="GO:0051539">
    <property type="term" value="F:4 iron, 4 sulfur cluster binding"/>
    <property type="evidence" value="ECO:0007669"/>
    <property type="project" value="UniProtKB-KW"/>
</dbReference>
<dbReference type="Pfam" id="PF06733">
    <property type="entry name" value="DEAD_2"/>
    <property type="match status" value="1"/>
</dbReference>
<keyword evidence="11" id="KW-0234">DNA repair</keyword>
<evidence type="ECO:0000256" key="3">
    <source>
        <dbReference type="ARBA" id="ARBA00022741"/>
    </source>
</evidence>
<keyword evidence="10" id="KW-0238">DNA-binding</keyword>
<reference evidence="16" key="1">
    <citation type="submission" date="2011-06" db="EMBL/GenBank/DDBJ databases">
        <title>Complete genome sequence of Paenibacillus mucilaginosus KNP414.</title>
        <authorList>
            <person name="Wang J."/>
            <person name="Hu S."/>
            <person name="Hu X."/>
            <person name="Zhang B."/>
            <person name="Dong D."/>
            <person name="Zhang S."/>
            <person name="Zhao K."/>
            <person name="Wu D."/>
        </authorList>
    </citation>
    <scope>NUCLEOTIDE SEQUENCE [LARGE SCALE GENOMIC DNA]</scope>
    <source>
        <strain evidence="16">KNP414</strain>
    </source>
</reference>
<keyword evidence="3" id="KW-0547">Nucleotide-binding</keyword>
<dbReference type="Gene3D" id="3.40.50.300">
    <property type="entry name" value="P-loop containing nucleotide triphosphate hydrolases"/>
    <property type="match status" value="2"/>
</dbReference>
<reference evidence="15 16" key="2">
    <citation type="journal article" date="2013" name="Genome Announc.">
        <title>Genome Sequence of Growth-Improving Paenibacillus mucilaginosus Strain KNP414.</title>
        <authorList>
            <person name="Lu J.J."/>
            <person name="Wang J.F."/>
            <person name="Hu X.F."/>
        </authorList>
    </citation>
    <scope>NUCLEOTIDE SEQUENCE [LARGE SCALE GENOMIC DNA]</scope>
    <source>
        <strain evidence="15 16">KNP414</strain>
    </source>
</reference>
<dbReference type="GO" id="GO:0016818">
    <property type="term" value="F:hydrolase activity, acting on acid anhydrides, in phosphorus-containing anhydrides"/>
    <property type="evidence" value="ECO:0007669"/>
    <property type="project" value="InterPro"/>
</dbReference>
<dbReference type="GO" id="GO:0005524">
    <property type="term" value="F:ATP binding"/>
    <property type="evidence" value="ECO:0007669"/>
    <property type="project" value="UniProtKB-KW"/>
</dbReference>
<dbReference type="InterPro" id="IPR011604">
    <property type="entry name" value="PDDEXK-like_dom_sf"/>
</dbReference>
<dbReference type="Gene3D" id="1.10.30.20">
    <property type="entry name" value="Bacterial XPD DNA helicase, FeS cluster domain"/>
    <property type="match status" value="1"/>
</dbReference>
<dbReference type="PANTHER" id="PTHR11472:SF34">
    <property type="entry name" value="REGULATOR OF TELOMERE ELONGATION HELICASE 1"/>
    <property type="match status" value="1"/>
</dbReference>
<evidence type="ECO:0000313" key="16">
    <source>
        <dbReference type="Proteomes" id="UP000006620"/>
    </source>
</evidence>
<organism evidence="15 16">
    <name type="scientific">Paenibacillus mucilaginosus (strain KNP414)</name>
    <dbReference type="NCBI Taxonomy" id="1036673"/>
    <lineage>
        <taxon>Bacteria</taxon>
        <taxon>Bacillati</taxon>
        <taxon>Bacillota</taxon>
        <taxon>Bacilli</taxon>
        <taxon>Bacillales</taxon>
        <taxon>Paenibacillaceae</taxon>
        <taxon>Paenibacillus</taxon>
    </lineage>
</organism>
<evidence type="ECO:0000256" key="7">
    <source>
        <dbReference type="ARBA" id="ARBA00022840"/>
    </source>
</evidence>
<dbReference type="InterPro" id="IPR014013">
    <property type="entry name" value="Helic_SF1/SF2_ATP-bd_DinG/Rad3"/>
</dbReference>
<dbReference type="InterPro" id="IPR006555">
    <property type="entry name" value="ATP-dep_Helicase_C"/>
</dbReference>
<dbReference type="PROSITE" id="PS51193">
    <property type="entry name" value="HELICASE_ATP_BIND_2"/>
    <property type="match status" value="1"/>
</dbReference>
<evidence type="ECO:0000259" key="14">
    <source>
        <dbReference type="PROSITE" id="PS51193"/>
    </source>
</evidence>
<dbReference type="KEGG" id="pms:KNP414_07800"/>
<dbReference type="GO" id="GO:0003677">
    <property type="term" value="F:DNA binding"/>
    <property type="evidence" value="ECO:0007669"/>
    <property type="project" value="UniProtKB-KW"/>
</dbReference>
<evidence type="ECO:0000256" key="8">
    <source>
        <dbReference type="ARBA" id="ARBA00023004"/>
    </source>
</evidence>